<gene>
    <name evidence="2" type="ORF">EYF80_020807</name>
</gene>
<feature type="compositionally biased region" description="Basic and acidic residues" evidence="1">
    <location>
        <begin position="83"/>
        <end position="92"/>
    </location>
</feature>
<sequence length="179" mass="19466">MGLDETCRDAVLPAAWLMCTLNTILTRVFLRPMSVSPFLSSMSELRSFKIPAQSILRRRGDRRRRVRLLMTGARCSHFISDAARPKLREFPPRQESNADSALPSTPASAAPEKRSGGEERGARTPGRSALRPRGRAECKKRRVGYQSSPEGTNPTEALEAPGGPPSNAAPLVPGGRSSD</sequence>
<evidence type="ECO:0000256" key="1">
    <source>
        <dbReference type="SAM" id="MobiDB-lite"/>
    </source>
</evidence>
<dbReference type="EMBL" id="SRLO01000182">
    <property type="protein sequence ID" value="TNN68946.1"/>
    <property type="molecule type" value="Genomic_DNA"/>
</dbReference>
<comment type="caution">
    <text evidence="2">The sequence shown here is derived from an EMBL/GenBank/DDBJ whole genome shotgun (WGS) entry which is preliminary data.</text>
</comment>
<feature type="compositionally biased region" description="Basic residues" evidence="1">
    <location>
        <begin position="130"/>
        <end position="143"/>
    </location>
</feature>
<accession>A0A4Z2HSW1</accession>
<dbReference type="AlphaFoldDB" id="A0A4Z2HSW1"/>
<feature type="compositionally biased region" description="Basic and acidic residues" evidence="1">
    <location>
        <begin position="111"/>
        <end position="122"/>
    </location>
</feature>
<organism evidence="2 3">
    <name type="scientific">Liparis tanakae</name>
    <name type="common">Tanaka's snailfish</name>
    <dbReference type="NCBI Taxonomy" id="230148"/>
    <lineage>
        <taxon>Eukaryota</taxon>
        <taxon>Metazoa</taxon>
        <taxon>Chordata</taxon>
        <taxon>Craniata</taxon>
        <taxon>Vertebrata</taxon>
        <taxon>Euteleostomi</taxon>
        <taxon>Actinopterygii</taxon>
        <taxon>Neopterygii</taxon>
        <taxon>Teleostei</taxon>
        <taxon>Neoteleostei</taxon>
        <taxon>Acanthomorphata</taxon>
        <taxon>Eupercaria</taxon>
        <taxon>Perciformes</taxon>
        <taxon>Cottioidei</taxon>
        <taxon>Cottales</taxon>
        <taxon>Liparidae</taxon>
        <taxon>Liparis</taxon>
    </lineage>
</organism>
<evidence type="ECO:0000313" key="2">
    <source>
        <dbReference type="EMBL" id="TNN68946.1"/>
    </source>
</evidence>
<protein>
    <submittedName>
        <fullName evidence="2">Uncharacterized protein</fullName>
    </submittedName>
</protein>
<evidence type="ECO:0000313" key="3">
    <source>
        <dbReference type="Proteomes" id="UP000314294"/>
    </source>
</evidence>
<reference evidence="2 3" key="1">
    <citation type="submission" date="2019-03" db="EMBL/GenBank/DDBJ databases">
        <title>First draft genome of Liparis tanakae, snailfish: a comprehensive survey of snailfish specific genes.</title>
        <authorList>
            <person name="Kim W."/>
            <person name="Song I."/>
            <person name="Jeong J.-H."/>
            <person name="Kim D."/>
            <person name="Kim S."/>
            <person name="Ryu S."/>
            <person name="Song J.Y."/>
            <person name="Lee S.K."/>
        </authorList>
    </citation>
    <scope>NUCLEOTIDE SEQUENCE [LARGE SCALE GENOMIC DNA]</scope>
    <source>
        <tissue evidence="2">Muscle</tissue>
    </source>
</reference>
<dbReference type="Proteomes" id="UP000314294">
    <property type="component" value="Unassembled WGS sequence"/>
</dbReference>
<feature type="compositionally biased region" description="Low complexity" evidence="1">
    <location>
        <begin position="98"/>
        <end position="110"/>
    </location>
</feature>
<name>A0A4Z2HSW1_9TELE</name>
<proteinExistence type="predicted"/>
<feature type="region of interest" description="Disordered" evidence="1">
    <location>
        <begin position="81"/>
        <end position="179"/>
    </location>
</feature>
<keyword evidence="3" id="KW-1185">Reference proteome</keyword>
<feature type="compositionally biased region" description="Polar residues" evidence="1">
    <location>
        <begin position="145"/>
        <end position="155"/>
    </location>
</feature>